<feature type="domain" description="BLUF" evidence="1">
    <location>
        <begin position="24"/>
        <end position="115"/>
    </location>
</feature>
<keyword evidence="3" id="KW-1185">Reference proteome</keyword>
<protein>
    <submittedName>
        <fullName evidence="2">BLUF domain-containing protein</fullName>
    </submittedName>
</protein>
<dbReference type="SMART" id="SM01034">
    <property type="entry name" value="BLUF"/>
    <property type="match status" value="1"/>
</dbReference>
<dbReference type="GO" id="GO:0071949">
    <property type="term" value="F:FAD binding"/>
    <property type="evidence" value="ECO:0007669"/>
    <property type="project" value="InterPro"/>
</dbReference>
<dbReference type="AlphaFoldDB" id="A0A371WYX5"/>
<reference evidence="2 3" key="1">
    <citation type="submission" date="2018-08" db="EMBL/GenBank/DDBJ databases">
        <title>Fulvimarina sp. 85, whole genome shotgun sequence.</title>
        <authorList>
            <person name="Tuo L."/>
        </authorList>
    </citation>
    <scope>NUCLEOTIDE SEQUENCE [LARGE SCALE GENOMIC DNA]</scope>
    <source>
        <strain evidence="2 3">85</strain>
    </source>
</reference>
<sequence length="165" mass="18834">MSQVARPHVRRHRPPGWEEFVMPIHRIAYVSVPHPALTGGDIADILRAARARNASLKLSGMLLHEFGRFIQLLEGPAASLETVLDAISRDTRHTNMRVFLSQSGFERSFGRWAMWSHFSRGELTEGETHAREILQRAALENLADMERETARRSMRARWRADRPGA</sequence>
<name>A0A371WYX5_9HYPH</name>
<dbReference type="InterPro" id="IPR007024">
    <property type="entry name" value="BLUF_domain"/>
</dbReference>
<proteinExistence type="predicted"/>
<organism evidence="2 3">
    <name type="scientific">Fulvimarina endophytica</name>
    <dbReference type="NCBI Taxonomy" id="2293836"/>
    <lineage>
        <taxon>Bacteria</taxon>
        <taxon>Pseudomonadati</taxon>
        <taxon>Pseudomonadota</taxon>
        <taxon>Alphaproteobacteria</taxon>
        <taxon>Hyphomicrobiales</taxon>
        <taxon>Aurantimonadaceae</taxon>
        <taxon>Fulvimarina</taxon>
    </lineage>
</organism>
<evidence type="ECO:0000259" key="1">
    <source>
        <dbReference type="PROSITE" id="PS50925"/>
    </source>
</evidence>
<dbReference type="GO" id="GO:0009882">
    <property type="term" value="F:blue light photoreceptor activity"/>
    <property type="evidence" value="ECO:0007669"/>
    <property type="project" value="InterPro"/>
</dbReference>
<dbReference type="PROSITE" id="PS50925">
    <property type="entry name" value="BLUF"/>
    <property type="match status" value="1"/>
</dbReference>
<evidence type="ECO:0000313" key="3">
    <source>
        <dbReference type="Proteomes" id="UP000264310"/>
    </source>
</evidence>
<accession>A0A371WYX5</accession>
<dbReference type="Pfam" id="PF04940">
    <property type="entry name" value="BLUF"/>
    <property type="match status" value="1"/>
</dbReference>
<dbReference type="SUPFAM" id="SSF54975">
    <property type="entry name" value="Acylphosphatase/BLUF domain-like"/>
    <property type="match status" value="1"/>
</dbReference>
<dbReference type="Proteomes" id="UP000264310">
    <property type="component" value="Unassembled WGS sequence"/>
</dbReference>
<evidence type="ECO:0000313" key="2">
    <source>
        <dbReference type="EMBL" id="RFC62136.1"/>
    </source>
</evidence>
<gene>
    <name evidence="2" type="ORF">DYI37_18020</name>
</gene>
<dbReference type="Gene3D" id="3.30.70.100">
    <property type="match status" value="1"/>
</dbReference>
<comment type="caution">
    <text evidence="2">The sequence shown here is derived from an EMBL/GenBank/DDBJ whole genome shotgun (WGS) entry which is preliminary data.</text>
</comment>
<dbReference type="EMBL" id="QURL01000009">
    <property type="protein sequence ID" value="RFC62136.1"/>
    <property type="molecule type" value="Genomic_DNA"/>
</dbReference>
<dbReference type="InterPro" id="IPR036046">
    <property type="entry name" value="Acylphosphatase-like_dom_sf"/>
</dbReference>